<dbReference type="InterPro" id="IPR004331">
    <property type="entry name" value="SPX_dom"/>
</dbReference>
<evidence type="ECO:0000256" key="13">
    <source>
        <dbReference type="ARBA" id="ARBA00023043"/>
    </source>
</evidence>
<dbReference type="PROSITE" id="PS51382">
    <property type="entry name" value="SPX"/>
    <property type="match status" value="1"/>
</dbReference>
<dbReference type="Pfam" id="PF25329">
    <property type="entry name" value="C2_GDE1"/>
    <property type="match status" value="1"/>
</dbReference>
<dbReference type="InterPro" id="IPR057506">
    <property type="entry name" value="C2_GPCPD1"/>
</dbReference>
<evidence type="ECO:0000259" key="20">
    <source>
        <dbReference type="PROSITE" id="PS50089"/>
    </source>
</evidence>
<evidence type="ECO:0000313" key="23">
    <source>
        <dbReference type="EMBL" id="THV05433.1"/>
    </source>
</evidence>
<dbReference type="InterPro" id="IPR002110">
    <property type="entry name" value="Ankyrin_rpt"/>
</dbReference>
<evidence type="ECO:0000256" key="4">
    <source>
        <dbReference type="ARBA" id="ARBA00018980"/>
    </source>
</evidence>
<dbReference type="Gene3D" id="3.20.20.190">
    <property type="entry name" value="Phosphatidylinositol (PI) phosphodiesterase"/>
    <property type="match status" value="1"/>
</dbReference>
<proteinExistence type="inferred from homology"/>
<comment type="pathway">
    <text evidence="2">Protein modification; protein ubiquitination.</text>
</comment>
<dbReference type="Gene3D" id="3.30.40.10">
    <property type="entry name" value="Zinc/RING finger domain, C3HC4 (zinc finger)"/>
    <property type="match status" value="1"/>
</dbReference>
<dbReference type="GO" id="GO:0006513">
    <property type="term" value="P:protein monoubiquitination"/>
    <property type="evidence" value="ECO:0007669"/>
    <property type="project" value="TreeGrafter"/>
</dbReference>
<evidence type="ECO:0000256" key="5">
    <source>
        <dbReference type="ARBA" id="ARBA00022448"/>
    </source>
</evidence>
<dbReference type="InterPro" id="IPR017375">
    <property type="entry name" value="PEX12"/>
</dbReference>
<evidence type="ECO:0000256" key="2">
    <source>
        <dbReference type="ARBA" id="ARBA00004906"/>
    </source>
</evidence>
<feature type="repeat" description="ANK" evidence="18">
    <location>
        <begin position="763"/>
        <end position="795"/>
    </location>
</feature>
<keyword evidence="11" id="KW-0653">Protein transport</keyword>
<dbReference type="SUPFAM" id="SSF57850">
    <property type="entry name" value="RING/U-box"/>
    <property type="match status" value="1"/>
</dbReference>
<dbReference type="InterPro" id="IPR036770">
    <property type="entry name" value="Ankyrin_rpt-contain_sf"/>
</dbReference>
<dbReference type="SMART" id="SM00248">
    <property type="entry name" value="ANK"/>
    <property type="match status" value="7"/>
</dbReference>
<dbReference type="PROSITE" id="PS50297">
    <property type="entry name" value="ANK_REP_REGION"/>
    <property type="match status" value="4"/>
</dbReference>
<dbReference type="InterPro" id="IPR013083">
    <property type="entry name" value="Znf_RING/FYVE/PHD"/>
</dbReference>
<organism evidence="23 24">
    <name type="scientific">Dendrothele bispora (strain CBS 962.96)</name>
    <dbReference type="NCBI Taxonomy" id="1314807"/>
    <lineage>
        <taxon>Eukaryota</taxon>
        <taxon>Fungi</taxon>
        <taxon>Dikarya</taxon>
        <taxon>Basidiomycota</taxon>
        <taxon>Agaricomycotina</taxon>
        <taxon>Agaricomycetes</taxon>
        <taxon>Agaricomycetidae</taxon>
        <taxon>Agaricales</taxon>
        <taxon>Agaricales incertae sedis</taxon>
        <taxon>Dendrothele</taxon>
    </lineage>
</organism>
<feature type="repeat" description="ANK" evidence="18">
    <location>
        <begin position="831"/>
        <end position="863"/>
    </location>
</feature>
<dbReference type="Proteomes" id="UP000297245">
    <property type="component" value="Unassembled WGS sequence"/>
</dbReference>
<name>A0A4S8MQT5_DENBC</name>
<evidence type="ECO:0000256" key="14">
    <source>
        <dbReference type="ARBA" id="ARBA00023136"/>
    </source>
</evidence>
<feature type="repeat" description="ANK" evidence="18">
    <location>
        <begin position="896"/>
        <end position="928"/>
    </location>
</feature>
<keyword evidence="15" id="KW-0576">Peroxisome</keyword>
<keyword evidence="7" id="KW-0479">Metal-binding</keyword>
<dbReference type="Pfam" id="PF03105">
    <property type="entry name" value="SPX"/>
    <property type="match status" value="2"/>
</dbReference>
<dbReference type="PROSITE" id="PS50088">
    <property type="entry name" value="ANK_REPEAT"/>
    <property type="match status" value="4"/>
</dbReference>
<evidence type="ECO:0000256" key="1">
    <source>
        <dbReference type="ARBA" id="ARBA00004585"/>
    </source>
</evidence>
<reference evidence="23 24" key="1">
    <citation type="journal article" date="2019" name="Nat. Ecol. Evol.">
        <title>Megaphylogeny resolves global patterns of mushroom evolution.</title>
        <authorList>
            <person name="Varga T."/>
            <person name="Krizsan K."/>
            <person name="Foldi C."/>
            <person name="Dima B."/>
            <person name="Sanchez-Garcia M."/>
            <person name="Sanchez-Ramirez S."/>
            <person name="Szollosi G.J."/>
            <person name="Szarkandi J.G."/>
            <person name="Papp V."/>
            <person name="Albert L."/>
            <person name="Andreopoulos W."/>
            <person name="Angelini C."/>
            <person name="Antonin V."/>
            <person name="Barry K.W."/>
            <person name="Bougher N.L."/>
            <person name="Buchanan P."/>
            <person name="Buyck B."/>
            <person name="Bense V."/>
            <person name="Catcheside P."/>
            <person name="Chovatia M."/>
            <person name="Cooper J."/>
            <person name="Damon W."/>
            <person name="Desjardin D."/>
            <person name="Finy P."/>
            <person name="Geml J."/>
            <person name="Haridas S."/>
            <person name="Hughes K."/>
            <person name="Justo A."/>
            <person name="Karasinski D."/>
            <person name="Kautmanova I."/>
            <person name="Kiss B."/>
            <person name="Kocsube S."/>
            <person name="Kotiranta H."/>
            <person name="LaButti K.M."/>
            <person name="Lechner B.E."/>
            <person name="Liimatainen K."/>
            <person name="Lipzen A."/>
            <person name="Lukacs Z."/>
            <person name="Mihaltcheva S."/>
            <person name="Morgado L.N."/>
            <person name="Niskanen T."/>
            <person name="Noordeloos M.E."/>
            <person name="Ohm R.A."/>
            <person name="Ortiz-Santana B."/>
            <person name="Ovrebo C."/>
            <person name="Racz N."/>
            <person name="Riley R."/>
            <person name="Savchenko A."/>
            <person name="Shiryaev A."/>
            <person name="Soop K."/>
            <person name="Spirin V."/>
            <person name="Szebenyi C."/>
            <person name="Tomsovsky M."/>
            <person name="Tulloss R.E."/>
            <person name="Uehling J."/>
            <person name="Grigoriev I.V."/>
            <person name="Vagvolgyi C."/>
            <person name="Papp T."/>
            <person name="Martin F.M."/>
            <person name="Miettinen O."/>
            <person name="Hibbett D.S."/>
            <person name="Nagy L.G."/>
        </authorList>
    </citation>
    <scope>NUCLEOTIDE SEQUENCE [LARGE SCALE GENOMIC DNA]</scope>
    <source>
        <strain evidence="23 24">CBS 962.96</strain>
    </source>
</reference>
<dbReference type="Gene3D" id="1.25.40.20">
    <property type="entry name" value="Ankyrin repeat-containing domain"/>
    <property type="match status" value="1"/>
</dbReference>
<dbReference type="CDD" id="cd16451">
    <property type="entry name" value="mRING_PEX12"/>
    <property type="match status" value="1"/>
</dbReference>
<dbReference type="Pfam" id="PF03009">
    <property type="entry name" value="GDPD"/>
    <property type="match status" value="1"/>
</dbReference>
<gene>
    <name evidence="23" type="ORF">K435DRAFT_745151</name>
</gene>
<dbReference type="Pfam" id="PF12796">
    <property type="entry name" value="Ank_2"/>
    <property type="match status" value="2"/>
</dbReference>
<dbReference type="InterPro" id="IPR017946">
    <property type="entry name" value="PLC-like_Pdiesterase_TIM-brl"/>
</dbReference>
<evidence type="ECO:0000256" key="17">
    <source>
        <dbReference type="ARBA" id="ARBA00034505"/>
    </source>
</evidence>
<evidence type="ECO:0000259" key="21">
    <source>
        <dbReference type="PROSITE" id="PS51382"/>
    </source>
</evidence>
<dbReference type="OrthoDB" id="1577640at2759"/>
<keyword evidence="14" id="KW-0472">Membrane</keyword>
<keyword evidence="24" id="KW-1185">Reference proteome</keyword>
<evidence type="ECO:0000256" key="10">
    <source>
        <dbReference type="ARBA" id="ARBA00022833"/>
    </source>
</evidence>
<dbReference type="PANTHER" id="PTHR12888:SF0">
    <property type="entry name" value="PEROXISOME ASSEMBLY PROTEIN 12"/>
    <property type="match status" value="1"/>
</dbReference>
<dbReference type="GO" id="GO:0016562">
    <property type="term" value="P:protein import into peroxisome matrix, receptor recycling"/>
    <property type="evidence" value="ECO:0007669"/>
    <property type="project" value="UniProtKB-ARBA"/>
</dbReference>
<evidence type="ECO:0000256" key="8">
    <source>
        <dbReference type="ARBA" id="ARBA00022737"/>
    </source>
</evidence>
<evidence type="ECO:0000256" key="3">
    <source>
        <dbReference type="ARBA" id="ARBA00008704"/>
    </source>
</evidence>
<dbReference type="SUPFAM" id="SSF51695">
    <property type="entry name" value="PLC-like phosphodiesterases"/>
    <property type="match status" value="1"/>
</dbReference>
<evidence type="ECO:0000256" key="11">
    <source>
        <dbReference type="ARBA" id="ARBA00022927"/>
    </source>
</evidence>
<keyword evidence="5" id="KW-0813">Transport</keyword>
<feature type="domain" description="SPX" evidence="21">
    <location>
        <begin position="389"/>
        <end position="595"/>
    </location>
</feature>
<keyword evidence="6" id="KW-0812">Transmembrane</keyword>
<evidence type="ECO:0000256" key="7">
    <source>
        <dbReference type="ARBA" id="ARBA00022723"/>
    </source>
</evidence>
<evidence type="ECO:0000256" key="16">
    <source>
        <dbReference type="ARBA" id="ARBA00029692"/>
    </source>
</evidence>
<sequence length="1479" mass="165437">MEFFNDVGADPLKPSLFELVAQEQLRDLLQPALKYVLAVFAQRYPRYLLRIVNRHEEFYAIVMLFVESHYLRRHGASFSENFYGLKRRRRPYIETDRAKAAVGGIPEGEKLRSKEIWRSLLLLVGLPYLRARAQDYFEELGGGVSSEIIDEDVGARQLRTLTDDSFKGRLRRLFKAIYPWLNMSFEAWLLAYNVAYLFDRTPFYRPWFSWIGVDIRRLGIEDFRAASQLATSKPPQNPRRSPIYAIRRLLLRSPRLLLDSLRLLLPTAIFFVKFLEWWYSPGSPARSLSTSPQGPAVPPPKPLPPHPRGIPFDKDAYGKCPICHNNINNPTALPSGYVFCYRCAYDYVEKHGKCPVTLLPSRVWQLRKILTVTTCNCPKSTVLGLVQNRHFGKYIQSHQVPGWSPYYLDYKFLKKIISSLEAKRPASESAALALGLRPGDILQHGETPSSALGTRSFGVESDTGPGLPPIFSATEQDEDRGPEFQQHKAAFFFKLERELEKINAFYLQKEAELKLRLETLLSKRRAAAMRGLPDTVDGTTQNHVEWSAVEEGFRLLERDLGKLQQFIEINATGFRKILKKFDKRSKSTTKELYLARQVDVQPVFNRQLISELSDTVASCLLNLTDLSSGLKFEGPGASDIFTQQILNERALYVGPFHDLEKNLRKAVSSSDQSAIVECVRFSEGLVDDEGQRNATRILWSVIVEAPPELADLILSSLSTPFNFHFIDDINGRTCLHEAAIAGALRLARLCAEKEVPVDKADAYGRTALHYAAMNGHADVCRFLLETNLPLNTLDIDNYSPLVYATLRGCVECVKAILDHGEVSPQPTTPGSDLIPLSLASQSGHVQVVLLLLERGARCLSNSNGEYPMHLAAREGHVEVCKLLLHREGWDTADKYHEWTPLFHASRYGHDECVRVLLEAGARVNITDELGHLALHYAAWYGHHTCLTYLLKAIEGNSPADRGPSIIDSSPASDHPGVLDSEMDMIPSLSLPPPIMPHRVYGHNYLDRNHLVQISIGRLAHQSKDFPGVRLHHRLISSAFRDEYLLATTPLRLVITTSAEVNAAPYSMSLPPRDEKGVFVFQIPSLTSLTLEFSVYPNFGTKCIGCAVALPSMFTNVENNQLFTLPILDHRLHVVGEVSFELNIITSFEGVTLEVGGDVETYWKSTAISVQPNSSSSWPHRSHLISSAQTSPLAHSTSSSSGNGLAATISSLRGNFLPVKIQVTRDLHPVVFFDWLLPNTEFDLSVCDITLAQFEKLAKQTGRSLDSVDASTVNDWPGLVPRFMISLVQLLKTLPASIGICLEILYPSRTTRERLHLSRRLDLNQVVDSVLKTIYQTSVSVDTRISRRRIIFTSFSPDVCAALNWKQPNYPVFFASYCGKAVEPPLRPITFDDEDGRDRRLLSLGAAVEFAKMNNLLGIFVDATLLLQVPSLIHGIRNAGLLVGILDSASAIPAMDQGCSVDAFLNNGNVVFVDPSSSLL</sequence>
<comment type="subcellular location">
    <subcellularLocation>
        <location evidence="1">Peroxisome membrane</location>
        <topology evidence="1">Multi-pass membrane protein</topology>
    </subcellularLocation>
</comment>
<dbReference type="PRINTS" id="PR01415">
    <property type="entry name" value="ANKYRIN"/>
</dbReference>
<dbReference type="InterPro" id="IPR030395">
    <property type="entry name" value="GP_PDE_dom"/>
</dbReference>
<dbReference type="SMART" id="SM00184">
    <property type="entry name" value="RING"/>
    <property type="match status" value="1"/>
</dbReference>
<dbReference type="PROSITE" id="PS51704">
    <property type="entry name" value="GP_PDE"/>
    <property type="match status" value="1"/>
</dbReference>
<feature type="domain" description="RING-type" evidence="20">
    <location>
        <begin position="320"/>
        <end position="356"/>
    </location>
</feature>
<dbReference type="GO" id="GO:0008270">
    <property type="term" value="F:zinc ion binding"/>
    <property type="evidence" value="ECO:0007669"/>
    <property type="project" value="UniProtKB-KW"/>
</dbReference>
<dbReference type="PROSITE" id="PS50089">
    <property type="entry name" value="ZF_RING_2"/>
    <property type="match status" value="1"/>
</dbReference>
<comment type="similarity">
    <text evidence="3">Belongs to the pex2/pex10/pex12 family.</text>
</comment>
<dbReference type="GO" id="GO:0005778">
    <property type="term" value="C:peroxisomal membrane"/>
    <property type="evidence" value="ECO:0007669"/>
    <property type="project" value="UniProtKB-SubCell"/>
</dbReference>
<dbReference type="InterPro" id="IPR006845">
    <property type="entry name" value="Pex_N"/>
</dbReference>
<evidence type="ECO:0000256" key="6">
    <source>
        <dbReference type="ARBA" id="ARBA00022692"/>
    </source>
</evidence>
<evidence type="ECO:0000256" key="19">
    <source>
        <dbReference type="PROSITE-ProRule" id="PRU00175"/>
    </source>
</evidence>
<keyword evidence="9 19" id="KW-0863">Zinc-finger</keyword>
<dbReference type="CDD" id="cd14483">
    <property type="entry name" value="SPX_PHO81_NUC-2_like"/>
    <property type="match status" value="1"/>
</dbReference>
<protein>
    <recommendedName>
        <fullName evidence="4">Peroxisome assembly protein 12</fullName>
    </recommendedName>
    <alternativeName>
        <fullName evidence="16">Peroxin-12</fullName>
    </alternativeName>
</protein>
<evidence type="ECO:0000256" key="9">
    <source>
        <dbReference type="ARBA" id="ARBA00022771"/>
    </source>
</evidence>
<dbReference type="EMBL" id="ML179049">
    <property type="protein sequence ID" value="THV05433.1"/>
    <property type="molecule type" value="Genomic_DNA"/>
</dbReference>
<keyword evidence="13 18" id="KW-0040">ANK repeat</keyword>
<evidence type="ECO:0000256" key="12">
    <source>
        <dbReference type="ARBA" id="ARBA00022989"/>
    </source>
</evidence>
<accession>A0A4S8MQT5</accession>
<keyword evidence="8" id="KW-0677">Repeat</keyword>
<dbReference type="Pfam" id="PF04757">
    <property type="entry name" value="Pex2_Pex12"/>
    <property type="match status" value="1"/>
</dbReference>
<dbReference type="GO" id="GO:0004842">
    <property type="term" value="F:ubiquitin-protein transferase activity"/>
    <property type="evidence" value="ECO:0007669"/>
    <property type="project" value="TreeGrafter"/>
</dbReference>
<dbReference type="SUPFAM" id="SSF48403">
    <property type="entry name" value="Ankyrin repeat"/>
    <property type="match status" value="1"/>
</dbReference>
<dbReference type="PANTHER" id="PTHR12888">
    <property type="entry name" value="PEROXISOME ASSEMBLY PROTEIN 12 PEROXIN-12"/>
    <property type="match status" value="1"/>
</dbReference>
<feature type="repeat" description="ANK" evidence="18">
    <location>
        <begin position="863"/>
        <end position="886"/>
    </location>
</feature>
<keyword evidence="10" id="KW-0862">Zinc</keyword>
<evidence type="ECO:0000259" key="22">
    <source>
        <dbReference type="PROSITE" id="PS51704"/>
    </source>
</evidence>
<evidence type="ECO:0000313" key="24">
    <source>
        <dbReference type="Proteomes" id="UP000297245"/>
    </source>
</evidence>
<dbReference type="GO" id="GO:0008081">
    <property type="term" value="F:phosphoric diester hydrolase activity"/>
    <property type="evidence" value="ECO:0007669"/>
    <property type="project" value="InterPro"/>
</dbReference>
<feature type="domain" description="GP-PDE" evidence="22">
    <location>
        <begin position="1181"/>
        <end position="1479"/>
    </location>
</feature>
<evidence type="ECO:0000256" key="18">
    <source>
        <dbReference type="PROSITE-ProRule" id="PRU00023"/>
    </source>
</evidence>
<keyword evidence="12" id="KW-1133">Transmembrane helix</keyword>
<dbReference type="InterPro" id="IPR001841">
    <property type="entry name" value="Znf_RING"/>
</dbReference>
<dbReference type="GO" id="GO:0006629">
    <property type="term" value="P:lipid metabolic process"/>
    <property type="evidence" value="ECO:0007669"/>
    <property type="project" value="InterPro"/>
</dbReference>
<evidence type="ECO:0000256" key="15">
    <source>
        <dbReference type="ARBA" id="ARBA00023140"/>
    </source>
</evidence>
<comment type="subunit">
    <text evidence="17">Component of the PEX2-PEX10-PEX12 retrotranslocation channel, composed of PEX2, PEX10 and PEX12.</text>
</comment>
<dbReference type="GO" id="GO:1990429">
    <property type="term" value="C:peroxisomal importomer complex"/>
    <property type="evidence" value="ECO:0007669"/>
    <property type="project" value="TreeGrafter"/>
</dbReference>